<comment type="caution">
    <text evidence="2">The sequence shown here is derived from an EMBL/GenBank/DDBJ whole genome shotgun (WGS) entry which is preliminary data.</text>
</comment>
<dbReference type="AlphaFoldDB" id="A0ABD1N069"/>
<dbReference type="EMBL" id="JBGMDY010000003">
    <property type="protein sequence ID" value="KAL2341058.1"/>
    <property type="molecule type" value="Genomic_DNA"/>
</dbReference>
<evidence type="ECO:0000313" key="2">
    <source>
        <dbReference type="EMBL" id="KAL2341058.1"/>
    </source>
</evidence>
<proteinExistence type="predicted"/>
<sequence length="193" mass="21343">MRPQLLTSFACSPQPLSHFACSVSLSGTTMNLTMTDPELSQATSDCLSGTSDSEEVGNMKLKLMRRMLSLNSRGDGFNYDDDFLEHSSNGHPSSSCISNTDEASQLNPRVGHEYQVEVPSITSQSEHHQLQMNPAESEVGHDNTVSFAIGLPIPVMWILNKVDNTGHEGEDGKTETNHISIYDDRRQQFRPTE</sequence>
<feature type="region of interest" description="Disordered" evidence="1">
    <location>
        <begin position="166"/>
        <end position="193"/>
    </location>
</feature>
<reference evidence="2 3" key="1">
    <citation type="submission" date="2024-08" db="EMBL/GenBank/DDBJ databases">
        <title>Insights into the chromosomal genome structure of Flemingia macrophylla.</title>
        <authorList>
            <person name="Ding Y."/>
            <person name="Zhao Y."/>
            <person name="Bi W."/>
            <person name="Wu M."/>
            <person name="Zhao G."/>
            <person name="Gong Y."/>
            <person name="Li W."/>
            <person name="Zhang P."/>
        </authorList>
    </citation>
    <scope>NUCLEOTIDE SEQUENCE [LARGE SCALE GENOMIC DNA]</scope>
    <source>
        <strain evidence="2">DYQJB</strain>
        <tissue evidence="2">Leaf</tissue>
    </source>
</reference>
<keyword evidence="3" id="KW-1185">Reference proteome</keyword>
<evidence type="ECO:0000313" key="3">
    <source>
        <dbReference type="Proteomes" id="UP001603857"/>
    </source>
</evidence>
<evidence type="ECO:0000256" key="1">
    <source>
        <dbReference type="SAM" id="MobiDB-lite"/>
    </source>
</evidence>
<gene>
    <name evidence="2" type="ORF">Fmac_008998</name>
</gene>
<dbReference type="Proteomes" id="UP001603857">
    <property type="component" value="Unassembled WGS sequence"/>
</dbReference>
<name>A0ABD1N069_9FABA</name>
<protein>
    <submittedName>
        <fullName evidence="2">Uncharacterized protein</fullName>
    </submittedName>
</protein>
<organism evidence="2 3">
    <name type="scientific">Flemingia macrophylla</name>
    <dbReference type="NCBI Taxonomy" id="520843"/>
    <lineage>
        <taxon>Eukaryota</taxon>
        <taxon>Viridiplantae</taxon>
        <taxon>Streptophyta</taxon>
        <taxon>Embryophyta</taxon>
        <taxon>Tracheophyta</taxon>
        <taxon>Spermatophyta</taxon>
        <taxon>Magnoliopsida</taxon>
        <taxon>eudicotyledons</taxon>
        <taxon>Gunneridae</taxon>
        <taxon>Pentapetalae</taxon>
        <taxon>rosids</taxon>
        <taxon>fabids</taxon>
        <taxon>Fabales</taxon>
        <taxon>Fabaceae</taxon>
        <taxon>Papilionoideae</taxon>
        <taxon>50 kb inversion clade</taxon>
        <taxon>NPAAA clade</taxon>
        <taxon>indigoferoid/millettioid clade</taxon>
        <taxon>Phaseoleae</taxon>
        <taxon>Flemingia</taxon>
    </lineage>
</organism>
<accession>A0ABD1N069</accession>